<dbReference type="EMBL" id="VTTN01000007">
    <property type="protein sequence ID" value="KAA0594720.1"/>
    <property type="molecule type" value="Genomic_DNA"/>
</dbReference>
<proteinExistence type="predicted"/>
<dbReference type="PROSITE" id="PS51257">
    <property type="entry name" value="PROKAR_LIPOPROTEIN"/>
    <property type="match status" value="1"/>
</dbReference>
<keyword evidence="2" id="KW-0732">Signal</keyword>
<dbReference type="Pfam" id="PF01471">
    <property type="entry name" value="PG_binding_1"/>
    <property type="match status" value="1"/>
</dbReference>
<protein>
    <submittedName>
        <fullName evidence="5">Peptidoglycan-binding protein</fullName>
    </submittedName>
</protein>
<dbReference type="InterPro" id="IPR002477">
    <property type="entry name" value="Peptidoglycan-bd-like"/>
</dbReference>
<feature type="chain" id="PRO_5022661179" evidence="2">
    <location>
        <begin position="25"/>
        <end position="228"/>
    </location>
</feature>
<dbReference type="OrthoDB" id="7283865at2"/>
<comment type="caution">
    <text evidence="5">The sequence shown here is derived from an EMBL/GenBank/DDBJ whole genome shotgun (WGS) entry which is preliminary data.</text>
</comment>
<feature type="domain" description="YMGG-like Gly-zipper" evidence="4">
    <location>
        <begin position="29"/>
        <end position="63"/>
    </location>
</feature>
<dbReference type="InterPro" id="IPR027367">
    <property type="entry name" value="Gly-zipper_YMGG"/>
</dbReference>
<evidence type="ECO:0000256" key="1">
    <source>
        <dbReference type="SAM" id="MobiDB-lite"/>
    </source>
</evidence>
<accession>A0A5A9GJZ1</accession>
<dbReference type="InterPro" id="IPR036365">
    <property type="entry name" value="PGBD-like_sf"/>
</dbReference>
<dbReference type="InterPro" id="IPR036366">
    <property type="entry name" value="PGBDSf"/>
</dbReference>
<evidence type="ECO:0000313" key="5">
    <source>
        <dbReference type="EMBL" id="KAA0594720.1"/>
    </source>
</evidence>
<dbReference type="Gene3D" id="1.10.101.10">
    <property type="entry name" value="PGBD-like superfamily/PGBD"/>
    <property type="match status" value="1"/>
</dbReference>
<keyword evidence="6" id="KW-1185">Reference proteome</keyword>
<feature type="region of interest" description="Disordered" evidence="1">
    <location>
        <begin position="171"/>
        <end position="228"/>
    </location>
</feature>
<feature type="region of interest" description="Disordered" evidence="1">
    <location>
        <begin position="62"/>
        <end position="111"/>
    </location>
</feature>
<dbReference type="AlphaFoldDB" id="A0A5A9GJZ1"/>
<evidence type="ECO:0000259" key="4">
    <source>
        <dbReference type="Pfam" id="PF13441"/>
    </source>
</evidence>
<name>A0A5A9GJZ1_AZOLI</name>
<dbReference type="Pfam" id="PF13441">
    <property type="entry name" value="Gly-zipper_YMGG"/>
    <property type="match status" value="1"/>
</dbReference>
<dbReference type="Proteomes" id="UP000324927">
    <property type="component" value="Unassembled WGS sequence"/>
</dbReference>
<gene>
    <name evidence="5" type="ORF">FZ942_18020</name>
</gene>
<organism evidence="5 6">
    <name type="scientific">Azospirillum lipoferum</name>
    <dbReference type="NCBI Taxonomy" id="193"/>
    <lineage>
        <taxon>Bacteria</taxon>
        <taxon>Pseudomonadati</taxon>
        <taxon>Pseudomonadota</taxon>
        <taxon>Alphaproteobacteria</taxon>
        <taxon>Rhodospirillales</taxon>
        <taxon>Azospirillaceae</taxon>
        <taxon>Azospirillum</taxon>
    </lineage>
</organism>
<reference evidence="5 6" key="1">
    <citation type="submission" date="2019-08" db="EMBL/GenBank/DDBJ databases">
        <authorList>
            <person name="Grouzdev D."/>
            <person name="Tikhonova E."/>
            <person name="Kravchenko I."/>
        </authorList>
    </citation>
    <scope>NUCLEOTIDE SEQUENCE [LARGE SCALE GENOMIC DNA]</scope>
    <source>
        <strain evidence="5 6">59b</strain>
    </source>
</reference>
<feature type="signal peptide" evidence="2">
    <location>
        <begin position="1"/>
        <end position="24"/>
    </location>
</feature>
<feature type="compositionally biased region" description="Basic and acidic residues" evidence="1">
    <location>
        <begin position="68"/>
        <end position="88"/>
    </location>
</feature>
<feature type="compositionally biased region" description="Polar residues" evidence="1">
    <location>
        <begin position="89"/>
        <end position="109"/>
    </location>
</feature>
<evidence type="ECO:0000256" key="2">
    <source>
        <dbReference type="SAM" id="SignalP"/>
    </source>
</evidence>
<dbReference type="RefSeq" id="WP_149232481.1">
    <property type="nucleotide sequence ID" value="NZ_JALJXJ010000010.1"/>
</dbReference>
<evidence type="ECO:0000313" key="6">
    <source>
        <dbReference type="Proteomes" id="UP000324927"/>
    </source>
</evidence>
<evidence type="ECO:0000259" key="3">
    <source>
        <dbReference type="Pfam" id="PF01471"/>
    </source>
</evidence>
<sequence length="228" mass="22568">MRGISKIVMTATAAGALFALSACGSTETSRTATGAGSGAVAGAVVGGPVGAVVGGVGGAVAGNSMDESLSKKTDRVTDRATAEVRDETSGSSTRRSSANHSGSMASNTRLSHDQVRELQQALNDRNDGRDITVDGVWGASTRSALMKFQRDNGLRATGRADQQTMAALNLSGNGQATSGNTSGTRTGNTTGTAGTTGTSTGNTSGTTGNTMPSDTTTPGATGTTGTQQ</sequence>
<feature type="domain" description="Peptidoglycan binding-like" evidence="3">
    <location>
        <begin position="111"/>
        <end position="168"/>
    </location>
</feature>
<dbReference type="SUPFAM" id="SSF47090">
    <property type="entry name" value="PGBD-like"/>
    <property type="match status" value="1"/>
</dbReference>
<feature type="compositionally biased region" description="Low complexity" evidence="1">
    <location>
        <begin position="177"/>
        <end position="228"/>
    </location>
</feature>